<dbReference type="Gene3D" id="1.10.390.10">
    <property type="entry name" value="Neutral Protease Domain 2"/>
    <property type="match status" value="3"/>
</dbReference>
<feature type="domain" description="ERAP1-like C-terminal" evidence="14">
    <location>
        <begin position="571"/>
        <end position="884"/>
    </location>
</feature>
<keyword evidence="5" id="KW-0645">Protease</keyword>
<dbReference type="PRINTS" id="PR00756">
    <property type="entry name" value="ALADIPTASE"/>
</dbReference>
<comment type="cofactor">
    <cofactor evidence="1">
        <name>Zn(2+)</name>
        <dbReference type="ChEBI" id="CHEBI:29105"/>
    </cofactor>
</comment>
<keyword evidence="9" id="KW-0482">Metalloprotease</keyword>
<feature type="domain" description="Aminopeptidase N-like N-terminal" evidence="15">
    <location>
        <begin position="1001"/>
        <end position="1197"/>
    </location>
</feature>
<feature type="chain" id="PRO_5045121069" evidence="12">
    <location>
        <begin position="20"/>
        <end position="2866"/>
    </location>
</feature>
<keyword evidence="12" id="KW-0732">Signal</keyword>
<evidence type="ECO:0000313" key="17">
    <source>
        <dbReference type="RefSeq" id="XP_058980296.1"/>
    </source>
</evidence>
<dbReference type="InterPro" id="IPR024571">
    <property type="entry name" value="ERAP1-like_C_dom"/>
</dbReference>
<feature type="domain" description="Aminopeptidase N-like N-terminal" evidence="15">
    <location>
        <begin position="45"/>
        <end position="237"/>
    </location>
</feature>
<accession>A0ABM3V3D9</accession>
<feature type="domain" description="ERAP1-like C-terminal" evidence="14">
    <location>
        <begin position="1535"/>
        <end position="1848"/>
    </location>
</feature>
<dbReference type="Pfam" id="PF11838">
    <property type="entry name" value="ERAP1_C"/>
    <property type="match status" value="3"/>
</dbReference>
<organism evidence="16 17">
    <name type="scientific">Musca domestica</name>
    <name type="common">House fly</name>
    <dbReference type="NCBI Taxonomy" id="7370"/>
    <lineage>
        <taxon>Eukaryota</taxon>
        <taxon>Metazoa</taxon>
        <taxon>Ecdysozoa</taxon>
        <taxon>Arthropoda</taxon>
        <taxon>Hexapoda</taxon>
        <taxon>Insecta</taxon>
        <taxon>Pterygota</taxon>
        <taxon>Neoptera</taxon>
        <taxon>Endopterygota</taxon>
        <taxon>Diptera</taxon>
        <taxon>Brachycera</taxon>
        <taxon>Muscomorpha</taxon>
        <taxon>Muscoidea</taxon>
        <taxon>Muscidae</taxon>
        <taxon>Musca</taxon>
    </lineage>
</organism>
<keyword evidence="8" id="KW-0862">Zinc</keyword>
<dbReference type="InterPro" id="IPR001930">
    <property type="entry name" value="Peptidase_M1"/>
</dbReference>
<evidence type="ECO:0000256" key="2">
    <source>
        <dbReference type="ARBA" id="ARBA00004609"/>
    </source>
</evidence>
<feature type="transmembrane region" description="Helical" evidence="11">
    <location>
        <begin position="972"/>
        <end position="989"/>
    </location>
</feature>
<keyword evidence="4" id="KW-0325">Glycoprotein</keyword>
<feature type="transmembrane region" description="Helical" evidence="11">
    <location>
        <begin position="914"/>
        <end position="936"/>
    </location>
</feature>
<evidence type="ECO:0000313" key="16">
    <source>
        <dbReference type="Proteomes" id="UP001652621"/>
    </source>
</evidence>
<dbReference type="InterPro" id="IPR050344">
    <property type="entry name" value="Peptidase_M1_aminopeptidases"/>
</dbReference>
<evidence type="ECO:0000259" key="14">
    <source>
        <dbReference type="Pfam" id="PF11838"/>
    </source>
</evidence>
<evidence type="ECO:0000256" key="6">
    <source>
        <dbReference type="ARBA" id="ARBA00022723"/>
    </source>
</evidence>
<reference evidence="17" key="1">
    <citation type="submission" date="2025-08" db="UniProtKB">
        <authorList>
            <consortium name="RefSeq"/>
        </authorList>
    </citation>
    <scope>IDENTIFICATION</scope>
    <source>
        <strain evidence="17">Aabys</strain>
        <tissue evidence="17">Whole body</tissue>
    </source>
</reference>
<keyword evidence="11" id="KW-0472">Membrane</keyword>
<keyword evidence="10" id="KW-0449">Lipoprotein</keyword>
<dbReference type="InterPro" id="IPR027268">
    <property type="entry name" value="Peptidase_M4/M1_CTD_sf"/>
</dbReference>
<evidence type="ECO:0000256" key="11">
    <source>
        <dbReference type="SAM" id="Phobius"/>
    </source>
</evidence>
<evidence type="ECO:0000259" key="13">
    <source>
        <dbReference type="Pfam" id="PF01433"/>
    </source>
</evidence>
<dbReference type="SUPFAM" id="SSF63737">
    <property type="entry name" value="Leukotriene A4 hydrolase N-terminal domain"/>
    <property type="match status" value="3"/>
</dbReference>
<gene>
    <name evidence="17" type="primary">LOC101889721</name>
</gene>
<evidence type="ECO:0000256" key="1">
    <source>
        <dbReference type="ARBA" id="ARBA00001947"/>
    </source>
</evidence>
<keyword evidence="16" id="KW-1185">Reference proteome</keyword>
<dbReference type="Gene3D" id="2.60.40.1910">
    <property type="match status" value="3"/>
</dbReference>
<sequence length="2866" mass="331567">MKSMIVAATLAVCLCLSWAAPLTEENVNIAPAAEENYRLITDIEPINYNVTLKPYLLDSDPSEKRFTFDGEVYITIKPKVNTRTLVLHSRNLKYSLREFYAKSQPTLKTTLANVEPNNVTHIVTYSLTTDLVANQEYVLHFVYTGTMDDDMHGFYRSSYTDSKNVTKWLGSTQFQRNHARRAFPSYDEPRFKATFDVALTRHKSMKTYSNTRIVNSTTNGDYVTDRYMTTPKMSTYILAFIVSEFNERYDGEFGVIARPEFYQQTEYAYDVGKLSLNDLSDYFNIPYYSMGNDKMHMAAIPDFSAGAMENWGLLTYRERVLLYEEGSTTLSAQQNIARIVAHEQAHMWFGDLVTCEWWSYTWLNEGFATYFQYFTIHNVEPHYQMDVQFVVDQIHSVMNMDSTNSTNPMSDENTNTEEDLARMFNSISYNKGGTVIRMVKHFMGEENFKNSLREYLKKHEYTNTVPSDLFAMWKKHTPAKFQNYADGLFKSFTEQVGYPVITFNLTTPTTLVISQKRFLLKEGDGADGSLLYTVPITYTTNVENNFNSTEPKLFVTTATSVEQTLPQAVSWVIGNIQETGYYRVNYDVKSWHGIHHALLTNNWGGIHELNRAQVVDDLFNLARASVIDYELALDILAYLKTETNYLPWTAAFNGYNYLVIRLGVETKNFAVYIRDMTSKAYDFLGFEDKPTDTTLDIYNRAKILSWACKFGKKECITKTQEYFKNMDNKPVPVNIRSVVYCTAMREGTQQDFDRLYNKYLKETVATEVILIMNSLGCVKDSDLVKKFFNIILSDKIRRQDKSSALSSLYSENNENVEPVFDLVTENVDKLAEALGDYSSVASAISGIAARFTTTQQQTKLKNFNIQNRSKFGNSARTLDAAENTVAENLLWATNKLGVFKSHLEKYTTGGSASLSGFTALSMVLFAVLARFLYLIAWRSNFIQTTIQRGSDRLGLVAIDVFQQLIYGIEMKLFIICLCLFVLGASRGTLAQNYRLPKNVIPTGYDIAIKPYLETRDGAKKFTFDGEVNITLHAVEENVKNITLHKDYIEILDTILYDGEGRIVERVASEKLLYETLTDKLTVPLQTALVRDRNYSLYFNYTGQIRSGLAGVFRGTYDDESAIYISDWYAITQLQRIDARTAFPCFDEPQLKATFRMRITRPNHYLSFFNTRILNSQAESNNRYTDYFDTTPPMSTYLVAFMVGPFEVQGDDDFKLIIHRSLMNNTAYTREVALKTIAAYDKYTQLPYKTLGNALMQKAGSRRFPHNGMENWGLVIYHDSVLSHQTNYTDGWADKEYTVTILVHETAHMWFGNSVTFKWWSYFWLNEAFARYYQYYLAHEIYPEFELDKQFVVNQIHLIFGTDATQSTQPLTSPEESINSPSQVAYKFSGITYAKGAAIVRMFCNLMGKENFDNSLREYLKENHLKSTVPADLFKHWKQHWPSDHHVDLEQLFSDWTEQPGFPIINITTTESGSYVLKQQRFILDPTDGSDLSLKYTIPITYTTDSEKNFDDLTPKFYFNKTQNELVFGDSKADKWIILNLQQSNYHRVFYDPQLLDKISEALKASNHSGIHVINRAHLIDDLFTYGRIGLMGYDKVFAFMEYLATEVEYLPWNPVFKAFDVISQRFTLQQHKQFGKFLFDITSAVYKKLGFENPNDTVLDVYNRNKIISWLCRYHHDDCNLKAQQYYPSWETEHVPADFQETLYCAANRYSNYHIYYSLKQMFVSPNLQKQKEKILRTMGCTREYMEHHYFYLLSEAVPKDMKTAGINALYTQTPENVEPLFNTISESVDVLAGALGSWSATATVISGLANYFTTPQQLKMLQDFVDTKGHLFGTSITTLENAVKNVEQNLAWSEKYLGSLFQYLDERNSAVTLQGMSLLVPLFLFVLFNKIWPLQIEAPFNVRKTLDSSLIAIRTQQVPGCCLFKKNKQANNSSSNNMPCLRQFIYSLLFFTLAIVGPALSQSIIDYRLNTDVVPDFYDIKIKPYLQAGDGAKQFTFDGEVNITLQAKEGINVRNITLHSAYLDIWETVLYDAEDKVIERWIGEDKLHYEEITNKLSVPLSSNLAADKLYKLYFKYSGRIRSNETAGIYRASYDNENWYVMTQLHRTDARTAFPCFDEPQIKAKFRMRITRPKEYVSFFNTRIENTIAESDGRYTDSFYSTPRMSTYLVAFLIANDFVVEGNTDLQLIMNQKFKHKTNFTQEVAARAIDYYDSYTGMNYKSLGNDIMQMAGSNSFPHSGMENWGLIFYKDVLLAHEPYYTDGWTHKEATISLVVHEVGHMWFGNSVTHKWWSYFWLNEAFPTYYSHFLAHRMYPQYKLDQQFVLKQTQNIFELDATSYTQPLSHPEENINTPDEVGYKFSNIAYSKGAAILRMISNLMGTENYDNAIRDYLKEFFQNNTTPEDLFKHWKNYWPKNQEVDLNQLFSDWTEQPGYPIIGISITPNGRYSLKQERFLLEPEDGSDGSFLYTVPITYTTSRERNFLNLKPNFYFNKTKPEQEFGFPGDDEWIILNLQQSNYYRVFYEASLLEKLRKALMATMHSGIHVINRAYLVDDLFTYGRIGLMSYDEIFRFMEYLAREREYLPWQPAFKAFEMISARFTLEQHKKFGEFLFDIMSTVYKELGFENSGDNVLDVYNRNKVISWLCKYHHEDCNQKAQQLFRSSKPTQISADFQETLYCAANRDGTFDIYTSLRTQFIDMELQSQKEKILRAMGCTRHYVDNHYYFVLSSKVPQELKSAGISYLFRQTPENVEPVFKIIDETLEELANALGSWSSTAYLISDLSYYFTTNEQLNQFQKFIVTKGKLFGTALSILEDAAIDVEKNLVWSSKHLASLFQYLDQRSGAAALTKSIPILSVIIVVISYFRF</sequence>
<dbReference type="Gene3D" id="1.25.50.20">
    <property type="match status" value="3"/>
</dbReference>
<dbReference type="InterPro" id="IPR014782">
    <property type="entry name" value="Peptidase_M1_dom"/>
</dbReference>
<name>A0ABM3V3D9_MUSDO</name>
<evidence type="ECO:0000256" key="7">
    <source>
        <dbReference type="ARBA" id="ARBA00022801"/>
    </source>
</evidence>
<evidence type="ECO:0000256" key="4">
    <source>
        <dbReference type="ARBA" id="ARBA00022622"/>
    </source>
</evidence>
<evidence type="ECO:0000256" key="8">
    <source>
        <dbReference type="ARBA" id="ARBA00022833"/>
    </source>
</evidence>
<dbReference type="InterPro" id="IPR042097">
    <property type="entry name" value="Aminopeptidase_N-like_N_sf"/>
</dbReference>
<evidence type="ECO:0000256" key="10">
    <source>
        <dbReference type="ARBA" id="ARBA00023288"/>
    </source>
</evidence>
<feature type="domain" description="ERAP1-like C-terminal" evidence="14">
    <location>
        <begin position="2508"/>
        <end position="2812"/>
    </location>
</feature>
<keyword evidence="11" id="KW-0812">Transmembrane</keyword>
<evidence type="ECO:0000259" key="15">
    <source>
        <dbReference type="Pfam" id="PF17900"/>
    </source>
</evidence>
<keyword evidence="11" id="KW-1133">Transmembrane helix</keyword>
<keyword evidence="4" id="KW-0336">GPI-anchor</keyword>
<dbReference type="Gene3D" id="2.60.40.1730">
    <property type="entry name" value="tricorn interacting facor f3 domain"/>
    <property type="match status" value="3"/>
</dbReference>
<evidence type="ECO:0000256" key="12">
    <source>
        <dbReference type="SAM" id="SignalP"/>
    </source>
</evidence>
<feature type="transmembrane region" description="Helical" evidence="11">
    <location>
        <begin position="2843"/>
        <end position="2864"/>
    </location>
</feature>
<evidence type="ECO:0000256" key="9">
    <source>
        <dbReference type="ARBA" id="ARBA00023049"/>
    </source>
</evidence>
<dbReference type="InterPro" id="IPR045357">
    <property type="entry name" value="Aminopeptidase_N-like_N"/>
</dbReference>
<dbReference type="GeneID" id="101889721"/>
<feature type="signal peptide" evidence="12">
    <location>
        <begin position="1"/>
        <end position="19"/>
    </location>
</feature>
<dbReference type="CDD" id="cd09601">
    <property type="entry name" value="M1_APN-Q_like"/>
    <property type="match status" value="3"/>
</dbReference>
<comment type="similarity">
    <text evidence="3">Belongs to the peptidase M1 family.</text>
</comment>
<feature type="domain" description="Peptidase M1 membrane alanine aminopeptidase" evidence="13">
    <location>
        <begin position="1228"/>
        <end position="1455"/>
    </location>
</feature>
<keyword evidence="7" id="KW-0378">Hydrolase</keyword>
<proteinExistence type="inferred from homology"/>
<feature type="domain" description="Aminopeptidase N-like N-terminal" evidence="15">
    <location>
        <begin position="1975"/>
        <end position="2169"/>
    </location>
</feature>
<dbReference type="RefSeq" id="XP_058980296.1">
    <property type="nucleotide sequence ID" value="XM_059124313.1"/>
</dbReference>
<dbReference type="Pfam" id="PF01433">
    <property type="entry name" value="Peptidase_M1"/>
    <property type="match status" value="3"/>
</dbReference>
<keyword evidence="6" id="KW-0479">Metal-binding</keyword>
<protein>
    <submittedName>
        <fullName evidence="17">Uncharacterized protein LOC101889721</fullName>
    </submittedName>
</protein>
<dbReference type="Proteomes" id="UP001652621">
    <property type="component" value="Unplaced"/>
</dbReference>
<evidence type="ECO:0000256" key="5">
    <source>
        <dbReference type="ARBA" id="ARBA00022670"/>
    </source>
</evidence>
<feature type="domain" description="Peptidase M1 membrane alanine aminopeptidase" evidence="13">
    <location>
        <begin position="267"/>
        <end position="476"/>
    </location>
</feature>
<evidence type="ECO:0000256" key="3">
    <source>
        <dbReference type="ARBA" id="ARBA00010136"/>
    </source>
</evidence>
<dbReference type="PANTHER" id="PTHR11533:SF301">
    <property type="entry name" value="AMINOPEPTIDASE"/>
    <property type="match status" value="1"/>
</dbReference>
<dbReference type="Pfam" id="PF17900">
    <property type="entry name" value="Peptidase_M1_N"/>
    <property type="match status" value="3"/>
</dbReference>
<dbReference type="SUPFAM" id="SSF55486">
    <property type="entry name" value="Metalloproteases ('zincins'), catalytic domain"/>
    <property type="match status" value="3"/>
</dbReference>
<feature type="domain" description="Peptidase M1 membrane alanine aminopeptidase" evidence="13">
    <location>
        <begin position="2201"/>
        <end position="2428"/>
    </location>
</feature>
<dbReference type="PANTHER" id="PTHR11533">
    <property type="entry name" value="PROTEASE M1 ZINC METALLOPROTEASE"/>
    <property type="match status" value="1"/>
</dbReference>
<dbReference type="InterPro" id="IPR034016">
    <property type="entry name" value="M1_APN-typ"/>
</dbReference>
<comment type="subcellular location">
    <subcellularLocation>
        <location evidence="2">Cell membrane</location>
        <topology evidence="2">Lipid-anchor</topology>
        <topology evidence="2">GPI-anchor</topology>
    </subcellularLocation>
</comment>